<comment type="caution">
    <text evidence="2">The sequence shown here is derived from an EMBL/GenBank/DDBJ whole genome shotgun (WGS) entry which is preliminary data.</text>
</comment>
<dbReference type="PANTHER" id="PTHR14881">
    <property type="entry name" value="LISH DOMAIN-CONTAINING PROTEIN ARMC9"/>
    <property type="match status" value="1"/>
</dbReference>
<name>A0AAD1UIX9_EUPCR</name>
<dbReference type="AlphaFoldDB" id="A0AAD1UIX9"/>
<proteinExistence type="predicted"/>
<dbReference type="EMBL" id="CAMPGE010009809">
    <property type="protein sequence ID" value="CAI2368671.1"/>
    <property type="molecule type" value="Genomic_DNA"/>
</dbReference>
<evidence type="ECO:0008006" key="4">
    <source>
        <dbReference type="Google" id="ProtNLM"/>
    </source>
</evidence>
<feature type="coiled-coil region" evidence="1">
    <location>
        <begin position="26"/>
        <end position="79"/>
    </location>
</feature>
<evidence type="ECO:0000313" key="3">
    <source>
        <dbReference type="Proteomes" id="UP001295684"/>
    </source>
</evidence>
<organism evidence="2 3">
    <name type="scientific">Euplotes crassus</name>
    <dbReference type="NCBI Taxonomy" id="5936"/>
    <lineage>
        <taxon>Eukaryota</taxon>
        <taxon>Sar</taxon>
        <taxon>Alveolata</taxon>
        <taxon>Ciliophora</taxon>
        <taxon>Intramacronucleata</taxon>
        <taxon>Spirotrichea</taxon>
        <taxon>Hypotrichia</taxon>
        <taxon>Euplotida</taxon>
        <taxon>Euplotidae</taxon>
        <taxon>Moneuplotes</taxon>
    </lineage>
</organism>
<keyword evidence="3" id="KW-1185">Reference proteome</keyword>
<sequence>MEDSDITTDNQAIEEMILEYFKFHDMTEALENFEKERAKNKELHEENEESTLNQLWSEENKKEAKENIKEEELKELQRQHSSVLQSARQIFSIAINCLQQLHNIKDGNSMTDNLGETIENYRNQLGKYHTILTTQGKCDRSELFSEAVMNEHKTKFIAAKKSKDWRAVVEVLLSLRVNALQISPELRKNLVYELIRNDIFLLQTKHRNNFLLDLLNVDKKSLRHALLALISVIVSTLKGAEYITSIDEKIVGKIIEILEEEADGSVNQRFCVAILQKVSIKEDTVPFLVKKNMIAWIVKLVGRSLESEVHVFCLDFASALLANILHAKSTSESLSGDKKFVTKLLETMLKQIRDKIPTSVLMHLLICLSYLSKDAFNECCENVGFFDRISEFVEWYSKVPTSDSENGEIDKRTVLDLCAHMFHPKDVSNDMSQSMEYNDMKPEDKIREFENEQGDLIFECFQDEEKMFE</sequence>
<dbReference type="GO" id="GO:0036064">
    <property type="term" value="C:ciliary basal body"/>
    <property type="evidence" value="ECO:0007669"/>
    <property type="project" value="InterPro"/>
</dbReference>
<dbReference type="GO" id="GO:0005814">
    <property type="term" value="C:centriole"/>
    <property type="evidence" value="ECO:0007669"/>
    <property type="project" value="TreeGrafter"/>
</dbReference>
<dbReference type="GO" id="GO:0097542">
    <property type="term" value="C:ciliary tip"/>
    <property type="evidence" value="ECO:0007669"/>
    <property type="project" value="TreeGrafter"/>
</dbReference>
<dbReference type="InterPro" id="IPR040369">
    <property type="entry name" value="ARMC9"/>
</dbReference>
<reference evidence="2" key="1">
    <citation type="submission" date="2023-07" db="EMBL/GenBank/DDBJ databases">
        <authorList>
            <consortium name="AG Swart"/>
            <person name="Singh M."/>
            <person name="Singh A."/>
            <person name="Seah K."/>
            <person name="Emmerich C."/>
        </authorList>
    </citation>
    <scope>NUCLEOTIDE SEQUENCE</scope>
    <source>
        <strain evidence="2">DP1</strain>
    </source>
</reference>
<protein>
    <recommendedName>
        <fullName evidence="4">LisH domain-containing protein ARMC9</fullName>
    </recommendedName>
</protein>
<dbReference type="PANTHER" id="PTHR14881:SF4">
    <property type="entry name" value="LISH DOMAIN-CONTAINING PROTEIN ARMC9"/>
    <property type="match status" value="1"/>
</dbReference>
<evidence type="ECO:0000256" key="1">
    <source>
        <dbReference type="SAM" id="Coils"/>
    </source>
</evidence>
<dbReference type="InterPro" id="IPR016024">
    <property type="entry name" value="ARM-type_fold"/>
</dbReference>
<keyword evidence="1" id="KW-0175">Coiled coil</keyword>
<dbReference type="GO" id="GO:0060271">
    <property type="term" value="P:cilium assembly"/>
    <property type="evidence" value="ECO:0007669"/>
    <property type="project" value="InterPro"/>
</dbReference>
<dbReference type="SUPFAM" id="SSF48371">
    <property type="entry name" value="ARM repeat"/>
    <property type="match status" value="1"/>
</dbReference>
<gene>
    <name evidence="2" type="ORF">ECRASSUSDP1_LOCUS9967</name>
</gene>
<accession>A0AAD1UIX9</accession>
<evidence type="ECO:0000313" key="2">
    <source>
        <dbReference type="EMBL" id="CAI2368671.1"/>
    </source>
</evidence>
<dbReference type="Proteomes" id="UP001295684">
    <property type="component" value="Unassembled WGS sequence"/>
</dbReference>